<keyword evidence="4" id="KW-0489">Methyltransferase</keyword>
<name>A0A0C1QG42_9RICK</name>
<dbReference type="CDD" id="cd02440">
    <property type="entry name" value="AdoMet_MTases"/>
    <property type="match status" value="1"/>
</dbReference>
<dbReference type="AlphaFoldDB" id="A0A0C1QG42"/>
<dbReference type="OrthoDB" id="9798496at2"/>
<protein>
    <recommendedName>
        <fullName evidence="2">Protein-L-isoaspartate O-methyltransferase</fullName>
    </recommendedName>
    <alternativeName>
        <fullName evidence="3">Protein L-isoaspartyl methyltransferase</fullName>
    </alternativeName>
</protein>
<dbReference type="PANTHER" id="PTHR11579">
    <property type="entry name" value="PROTEIN-L-ISOASPARTATE O-METHYLTRANSFERASE"/>
    <property type="match status" value="1"/>
</dbReference>
<evidence type="ECO:0000256" key="3">
    <source>
        <dbReference type="ARBA" id="ARBA00030757"/>
    </source>
</evidence>
<evidence type="ECO:0000313" key="4">
    <source>
        <dbReference type="EMBL" id="KIE04519.1"/>
    </source>
</evidence>
<evidence type="ECO:0000256" key="2">
    <source>
        <dbReference type="ARBA" id="ARBA00013346"/>
    </source>
</evidence>
<proteinExistence type="inferred from homology"/>
<dbReference type="InterPro" id="IPR029063">
    <property type="entry name" value="SAM-dependent_MTases_sf"/>
</dbReference>
<dbReference type="Gene3D" id="3.40.50.150">
    <property type="entry name" value="Vaccinia Virus protein VP39"/>
    <property type="match status" value="1"/>
</dbReference>
<dbReference type="GO" id="GO:0004719">
    <property type="term" value="F:protein-L-isoaspartate (D-aspartate) O-methyltransferase activity"/>
    <property type="evidence" value="ECO:0007669"/>
    <property type="project" value="InterPro"/>
</dbReference>
<organism evidence="4 5">
    <name type="scientific">Candidatus Jidaibacter acanthamoebae</name>
    <dbReference type="NCBI Taxonomy" id="86105"/>
    <lineage>
        <taxon>Bacteria</taxon>
        <taxon>Pseudomonadati</taxon>
        <taxon>Pseudomonadota</taxon>
        <taxon>Alphaproteobacteria</taxon>
        <taxon>Rickettsiales</taxon>
        <taxon>Candidatus Midichloriaceae</taxon>
        <taxon>Candidatus Jidaibacter</taxon>
    </lineage>
</organism>
<comment type="caution">
    <text evidence="4">The sequence shown here is derived from an EMBL/GenBank/DDBJ whole genome shotgun (WGS) entry which is preliminary data.</text>
</comment>
<dbReference type="Pfam" id="PF01135">
    <property type="entry name" value="PCMT"/>
    <property type="match status" value="1"/>
</dbReference>
<dbReference type="Proteomes" id="UP000031258">
    <property type="component" value="Unassembled WGS sequence"/>
</dbReference>
<dbReference type="STRING" id="86105.NF27_HQ00570"/>
<dbReference type="RefSeq" id="WP_039458449.1">
    <property type="nucleotide sequence ID" value="NZ_JSWE01000184.1"/>
</dbReference>
<accession>A0A0C1QG42</accession>
<gene>
    <name evidence="4" type="ORF">NF27_HQ00570</name>
</gene>
<dbReference type="GO" id="GO:0032259">
    <property type="term" value="P:methylation"/>
    <property type="evidence" value="ECO:0007669"/>
    <property type="project" value="UniProtKB-KW"/>
</dbReference>
<dbReference type="InterPro" id="IPR000682">
    <property type="entry name" value="PCMT"/>
</dbReference>
<sequence length="206" mass="22934">MKDFNQARTNMVKNQVMTNNVFNHNILDAMQEVPRHEFIEGKWREMAYLDTRLPLDKNRKMLEPAVFARMLDACGISKDDSVLDIACGSGYSIAIIAKLAKKVIGLESINSLAIKAADYVKREGLNNVAIKSGNLLAGAPENAPYDIIIINGALNKAPDELLMQLKNKGRLVFIEHSSGIMKAVKYMLINGSYNKVELFDAYAELL</sequence>
<keyword evidence="5" id="KW-1185">Reference proteome</keyword>
<comment type="similarity">
    <text evidence="1">Belongs to the methyltransferase superfamily. L-isoaspartyl/D-aspartyl protein methyltransferase family.</text>
</comment>
<dbReference type="SUPFAM" id="SSF53335">
    <property type="entry name" value="S-adenosyl-L-methionine-dependent methyltransferases"/>
    <property type="match status" value="1"/>
</dbReference>
<evidence type="ECO:0000256" key="1">
    <source>
        <dbReference type="ARBA" id="ARBA00005369"/>
    </source>
</evidence>
<dbReference type="EMBL" id="JSWE01000184">
    <property type="protein sequence ID" value="KIE04519.1"/>
    <property type="molecule type" value="Genomic_DNA"/>
</dbReference>
<reference evidence="4 5" key="1">
    <citation type="submission" date="2014-11" db="EMBL/GenBank/DDBJ databases">
        <title>A Rickettsiales Symbiont of Amoebae With Ancient Features.</title>
        <authorList>
            <person name="Schulz F."/>
            <person name="Martijn J."/>
            <person name="Wascher F."/>
            <person name="Kostanjsek R."/>
            <person name="Ettema T.J."/>
            <person name="Horn M."/>
        </authorList>
    </citation>
    <scope>NUCLEOTIDE SEQUENCE [LARGE SCALE GENOMIC DNA]</scope>
    <source>
        <strain evidence="4 5">UWC36</strain>
    </source>
</reference>
<evidence type="ECO:0000313" key="5">
    <source>
        <dbReference type="Proteomes" id="UP000031258"/>
    </source>
</evidence>
<dbReference type="PANTHER" id="PTHR11579:SF18">
    <property type="entry name" value="PROTEIN-L-ISOASPARTATE O-METHYLTRANSFERASE"/>
    <property type="match status" value="1"/>
</dbReference>
<dbReference type="GO" id="GO:0005737">
    <property type="term" value="C:cytoplasm"/>
    <property type="evidence" value="ECO:0007669"/>
    <property type="project" value="TreeGrafter"/>
</dbReference>
<keyword evidence="4" id="KW-0808">Transferase</keyword>